<accession>A0A917UPF8</accession>
<evidence type="ECO:0000313" key="1">
    <source>
        <dbReference type="EMBL" id="GGJ72470.1"/>
    </source>
</evidence>
<gene>
    <name evidence="1" type="ORF">GCM10008939_16100</name>
</gene>
<name>A0A917UPF8_9DEIO</name>
<evidence type="ECO:0000313" key="2">
    <source>
        <dbReference type="Proteomes" id="UP000635726"/>
    </source>
</evidence>
<dbReference type="Proteomes" id="UP000635726">
    <property type="component" value="Unassembled WGS sequence"/>
</dbReference>
<reference evidence="1" key="2">
    <citation type="submission" date="2020-09" db="EMBL/GenBank/DDBJ databases">
        <authorList>
            <person name="Sun Q."/>
            <person name="Ohkuma M."/>
        </authorList>
    </citation>
    <scope>NUCLEOTIDE SEQUENCE</scope>
    <source>
        <strain evidence="1">JCM 14371</strain>
    </source>
</reference>
<sequence length="226" mass="23642">MNLELVRTLQASGDDAGALAALDALTPSPTERTQAAALALLLGRPRLSAAWADGEPLLHAAALLRLGERAEVLRVLAGERDSARVLVLRARATGDMQVAEQARAHARREGDSPALIAAAAHLGELLLPHGPYPALRALAEGLKVSEMQREHTDPYLLAVLSVVQAQAGGSGKAGRTAGKALERSVPRSPARVLALHALGQAGEAERERAAGDLHRTFSLLYPGGQV</sequence>
<dbReference type="RefSeq" id="WP_229670871.1">
    <property type="nucleotide sequence ID" value="NZ_BMOE01000004.1"/>
</dbReference>
<reference evidence="1" key="1">
    <citation type="journal article" date="2014" name="Int. J. Syst. Evol. Microbiol.">
        <title>Complete genome sequence of Corynebacterium casei LMG S-19264T (=DSM 44701T), isolated from a smear-ripened cheese.</title>
        <authorList>
            <consortium name="US DOE Joint Genome Institute (JGI-PGF)"/>
            <person name="Walter F."/>
            <person name="Albersmeier A."/>
            <person name="Kalinowski J."/>
            <person name="Ruckert C."/>
        </authorList>
    </citation>
    <scope>NUCLEOTIDE SEQUENCE</scope>
    <source>
        <strain evidence="1">JCM 14371</strain>
    </source>
</reference>
<organism evidence="1 2">
    <name type="scientific">Deinococcus aquiradiocola</name>
    <dbReference type="NCBI Taxonomy" id="393059"/>
    <lineage>
        <taxon>Bacteria</taxon>
        <taxon>Thermotogati</taxon>
        <taxon>Deinococcota</taxon>
        <taxon>Deinococci</taxon>
        <taxon>Deinococcales</taxon>
        <taxon>Deinococcaceae</taxon>
        <taxon>Deinococcus</taxon>
    </lineage>
</organism>
<protein>
    <submittedName>
        <fullName evidence="1">Uncharacterized protein</fullName>
    </submittedName>
</protein>
<dbReference type="EMBL" id="BMOE01000004">
    <property type="protein sequence ID" value="GGJ72470.1"/>
    <property type="molecule type" value="Genomic_DNA"/>
</dbReference>
<proteinExistence type="predicted"/>
<keyword evidence="2" id="KW-1185">Reference proteome</keyword>
<comment type="caution">
    <text evidence="1">The sequence shown here is derived from an EMBL/GenBank/DDBJ whole genome shotgun (WGS) entry which is preliminary data.</text>
</comment>
<dbReference type="AlphaFoldDB" id="A0A917UPF8"/>